<keyword evidence="4 5" id="KW-0732">Signal</keyword>
<reference evidence="7" key="2">
    <citation type="submission" date="2015-06" db="UniProtKB">
        <authorList>
            <consortium name="EnsemblPlants"/>
        </authorList>
    </citation>
    <scope>IDENTIFICATION</scope>
    <source>
        <strain evidence="7">DM1-3 516 R44</strain>
    </source>
</reference>
<evidence type="ECO:0000259" key="6">
    <source>
        <dbReference type="PROSITE" id="PS51767"/>
    </source>
</evidence>
<feature type="chain" id="PRO_5004012887" evidence="5">
    <location>
        <begin position="25"/>
        <end position="437"/>
    </location>
</feature>
<organism evidence="7 8">
    <name type="scientific">Solanum tuberosum</name>
    <name type="common">Potato</name>
    <dbReference type="NCBI Taxonomy" id="4113"/>
    <lineage>
        <taxon>Eukaryota</taxon>
        <taxon>Viridiplantae</taxon>
        <taxon>Streptophyta</taxon>
        <taxon>Embryophyta</taxon>
        <taxon>Tracheophyta</taxon>
        <taxon>Spermatophyta</taxon>
        <taxon>Magnoliopsida</taxon>
        <taxon>eudicotyledons</taxon>
        <taxon>Gunneridae</taxon>
        <taxon>Pentapetalae</taxon>
        <taxon>asterids</taxon>
        <taxon>lamiids</taxon>
        <taxon>Solanales</taxon>
        <taxon>Solanaceae</taxon>
        <taxon>Solanoideae</taxon>
        <taxon>Solaneae</taxon>
        <taxon>Solanum</taxon>
    </lineage>
</organism>
<dbReference type="Gramene" id="PGSC0003DMT400063081">
    <property type="protein sequence ID" value="PGSC0003DMT400063081"/>
    <property type="gene ID" value="PGSC0003DMG400024538"/>
</dbReference>
<evidence type="ECO:0000256" key="2">
    <source>
        <dbReference type="ARBA" id="ARBA00007447"/>
    </source>
</evidence>
<dbReference type="InterPro" id="IPR032861">
    <property type="entry name" value="TAXi_N"/>
</dbReference>
<dbReference type="InterPro" id="IPR032799">
    <property type="entry name" value="TAXi_C"/>
</dbReference>
<dbReference type="OrthoDB" id="1904546at2759"/>
<dbReference type="AlphaFoldDB" id="M1CA14"/>
<dbReference type="Proteomes" id="UP000011115">
    <property type="component" value="Unassembled WGS sequence"/>
</dbReference>
<evidence type="ECO:0000256" key="3">
    <source>
        <dbReference type="ARBA" id="ARBA00022525"/>
    </source>
</evidence>
<dbReference type="GO" id="GO:0004190">
    <property type="term" value="F:aspartic-type endopeptidase activity"/>
    <property type="evidence" value="ECO:0007669"/>
    <property type="project" value="InterPro"/>
</dbReference>
<feature type="signal peptide" evidence="5">
    <location>
        <begin position="1"/>
        <end position="24"/>
    </location>
</feature>
<dbReference type="PANTHER" id="PTHR47965">
    <property type="entry name" value="ASPARTYL PROTEASE-RELATED"/>
    <property type="match status" value="1"/>
</dbReference>
<dbReference type="GO" id="GO:0005576">
    <property type="term" value="C:extracellular region"/>
    <property type="evidence" value="ECO:0007669"/>
    <property type="project" value="UniProtKB-SubCell"/>
</dbReference>
<evidence type="ECO:0000256" key="1">
    <source>
        <dbReference type="ARBA" id="ARBA00004239"/>
    </source>
</evidence>
<dbReference type="FunFam" id="2.40.70.10:FF:000045">
    <property type="entry name" value="Basic 7S globulin"/>
    <property type="match status" value="1"/>
</dbReference>
<dbReference type="SMR" id="M1CA14"/>
<accession>M1CA14</accession>
<keyword evidence="8" id="KW-1185">Reference proteome</keyword>
<dbReference type="SUPFAM" id="SSF50630">
    <property type="entry name" value="Acid proteases"/>
    <property type="match status" value="1"/>
</dbReference>
<dbReference type="Gene3D" id="2.40.70.10">
    <property type="entry name" value="Acid Proteases"/>
    <property type="match status" value="2"/>
</dbReference>
<dbReference type="eggNOG" id="KOG1339">
    <property type="taxonomic scope" value="Eukaryota"/>
</dbReference>
<dbReference type="OMA" id="MERTIFK"/>
<comment type="subcellular location">
    <subcellularLocation>
        <location evidence="1">Secreted</location>
        <location evidence="1">Extracellular space</location>
    </subcellularLocation>
</comment>
<evidence type="ECO:0000256" key="4">
    <source>
        <dbReference type="ARBA" id="ARBA00022729"/>
    </source>
</evidence>
<dbReference type="Pfam" id="PF14543">
    <property type="entry name" value="TAXi_N"/>
    <property type="match status" value="1"/>
</dbReference>
<dbReference type="PROSITE" id="PS51767">
    <property type="entry name" value="PEPTIDASE_A1"/>
    <property type="match status" value="1"/>
</dbReference>
<evidence type="ECO:0000313" key="8">
    <source>
        <dbReference type="Proteomes" id="UP000011115"/>
    </source>
</evidence>
<reference evidence="8" key="1">
    <citation type="journal article" date="2011" name="Nature">
        <title>Genome sequence and analysis of the tuber crop potato.</title>
        <authorList>
            <consortium name="The Potato Genome Sequencing Consortium"/>
        </authorList>
    </citation>
    <scope>NUCLEOTIDE SEQUENCE [LARGE SCALE GENOMIC DNA]</scope>
    <source>
        <strain evidence="8">cv. DM1-3 516 R44</strain>
    </source>
</reference>
<dbReference type="GeneID" id="102589423"/>
<dbReference type="CDD" id="cd05489">
    <property type="entry name" value="xylanase_inhibitor_I_like"/>
    <property type="match status" value="1"/>
</dbReference>
<comment type="similarity">
    <text evidence="2">Belongs to the peptidase A1 family.</text>
</comment>
<dbReference type="InterPro" id="IPR033868">
    <property type="entry name" value="Xylanase_inhibitor_I-like"/>
</dbReference>
<dbReference type="GO" id="GO:0006508">
    <property type="term" value="P:proteolysis"/>
    <property type="evidence" value="ECO:0007669"/>
    <property type="project" value="InterPro"/>
</dbReference>
<evidence type="ECO:0000313" key="7">
    <source>
        <dbReference type="EnsemblPlants" id="PGSC0003DMT400063081"/>
    </source>
</evidence>
<dbReference type="InParanoid" id="M1CA14"/>
<gene>
    <name evidence="7" type="primary">LOC102589423</name>
</gene>
<proteinExistence type="inferred from homology"/>
<sequence length="437" mass="46847">MSFTSYCLILFCSLLLSISSYCIGQTSSPQTKAFILPVTKDSSTLQYITQIGQRTPLVPIKLTIHLGGQTLWVDCENGYVSSTYQPLLCGSTQCTIAKVDTCANCSTSAPKIGCNDNACYNTPENPFIKTLYSGGQLNEDVLSIQSTDGSNPGKFVKIPNFIFTCAPTFLTEGLASEVKGTVGLGRNRIALPSQLAEIFSFPRKFAVCLSSSTQSSGVIFFGDGMMLPNIDVSKDLIITPLITNPFGTGSVPSLNEPSSEYYIGVKSIRVNGKPVTINKKLLGVDKSGNGGTKISTGSPYSMLESSIYNVVTKAFIDELSNATRVAAVAPFETCFSSKSVGSTRVGPAVPTIDLVLQTTRVYWRIFGANSMVKVSQDVICLGFVNGGIKRTASIVIGGYQLEDNLLHFDLARSTLGFSSSLLFHQTTCANFNFTTKA</sequence>
<evidence type="ECO:0000256" key="5">
    <source>
        <dbReference type="SAM" id="SignalP"/>
    </source>
</evidence>
<dbReference type="EnsemblPlants" id="PGSC0003DMT400063081">
    <property type="protein sequence ID" value="PGSC0003DMT400063081"/>
    <property type="gene ID" value="PGSC0003DMG400024538"/>
</dbReference>
<name>M1CA14_SOLTU</name>
<dbReference type="PANTHER" id="PTHR47965:SF92">
    <property type="entry name" value="BASIC 7S GLOBULIN-LIKE"/>
    <property type="match status" value="1"/>
</dbReference>
<dbReference type="FunFam" id="2.40.70.10:FF:000041">
    <property type="entry name" value="Basic 7S globulin"/>
    <property type="match status" value="1"/>
</dbReference>
<dbReference type="KEGG" id="sot:102589423"/>
<dbReference type="STRING" id="4113.M1CA14"/>
<protein>
    <submittedName>
        <fullName evidence="7">Basic 7S globulin 2 small subunit</fullName>
    </submittedName>
</protein>
<keyword evidence="3" id="KW-0964">Secreted</keyword>
<feature type="domain" description="Peptidase A1" evidence="6">
    <location>
        <begin position="47"/>
        <end position="418"/>
    </location>
</feature>
<dbReference type="RefSeq" id="XP_006345120.1">
    <property type="nucleotide sequence ID" value="XM_006345058.2"/>
</dbReference>
<dbReference type="PaxDb" id="4113-PGSC0003DMT400063081"/>
<dbReference type="Pfam" id="PF14541">
    <property type="entry name" value="TAXi_C"/>
    <property type="match status" value="1"/>
</dbReference>
<dbReference type="InterPro" id="IPR021109">
    <property type="entry name" value="Peptidase_aspartic_dom_sf"/>
</dbReference>
<dbReference type="HOGENOM" id="CLU_032185_0_0_1"/>
<dbReference type="InterPro" id="IPR033121">
    <property type="entry name" value="PEPTIDASE_A1"/>
</dbReference>
<dbReference type="InterPro" id="IPR001461">
    <property type="entry name" value="Aspartic_peptidase_A1"/>
</dbReference>